<organism evidence="5 7">
    <name type="scientific">Bifidobacterium eulemuris</name>
    <dbReference type="NCBI Taxonomy" id="1765219"/>
    <lineage>
        <taxon>Bacteria</taxon>
        <taxon>Bacillati</taxon>
        <taxon>Actinomycetota</taxon>
        <taxon>Actinomycetes</taxon>
        <taxon>Bifidobacteriales</taxon>
        <taxon>Bifidobacteriaceae</taxon>
        <taxon>Bifidobacterium</taxon>
    </lineage>
</organism>
<dbReference type="KEGG" id="beu:BE0216_06115"/>
<dbReference type="InterPro" id="IPR042002">
    <property type="entry name" value="Sortase_C"/>
</dbReference>
<dbReference type="OrthoDB" id="5242879at2"/>
<dbReference type="RefSeq" id="WP_094635860.1">
    <property type="nucleotide sequence ID" value="NZ_CP062938.1"/>
</dbReference>
<dbReference type="InterPro" id="IPR005754">
    <property type="entry name" value="Sortase"/>
</dbReference>
<evidence type="ECO:0000256" key="3">
    <source>
        <dbReference type="SAM" id="MobiDB-lite"/>
    </source>
</evidence>
<dbReference type="Pfam" id="PF04203">
    <property type="entry name" value="Sortase"/>
    <property type="match status" value="1"/>
</dbReference>
<keyword evidence="4" id="KW-0472">Membrane</keyword>
<feature type="active site" description="Proton donor/acceptor" evidence="2">
    <location>
        <position position="296"/>
    </location>
</feature>
<keyword evidence="1" id="KW-0378">Hydrolase</keyword>
<feature type="transmembrane region" description="Helical" evidence="4">
    <location>
        <begin position="140"/>
        <end position="159"/>
    </location>
</feature>
<keyword evidence="4" id="KW-1133">Transmembrane helix</keyword>
<dbReference type="EMBL" id="MWWZ01000002">
    <property type="protein sequence ID" value="OZG69538.1"/>
    <property type="molecule type" value="Genomic_DNA"/>
</dbReference>
<protein>
    <submittedName>
        <fullName evidence="6">Class C sortase</fullName>
    </submittedName>
    <submittedName>
        <fullName evidence="5">Sortase family protein</fullName>
    </submittedName>
</protein>
<evidence type="ECO:0000256" key="1">
    <source>
        <dbReference type="ARBA" id="ARBA00022801"/>
    </source>
</evidence>
<reference evidence="6 8" key="2">
    <citation type="submission" date="2020-10" db="EMBL/GenBank/DDBJ databases">
        <title>Genome sequencing of Bifidobacterium eulemuris_DSMZ_100216.</title>
        <authorList>
            <person name="Kim J."/>
        </authorList>
    </citation>
    <scope>NUCLEOTIDE SEQUENCE [LARGE SCALE GENOMIC DNA]</scope>
    <source>
        <strain evidence="6 8">DSM 100216</strain>
    </source>
</reference>
<dbReference type="Proteomes" id="UP000216057">
    <property type="component" value="Unassembled WGS sequence"/>
</dbReference>
<dbReference type="NCBIfam" id="TIGR01076">
    <property type="entry name" value="sortase_fam"/>
    <property type="match status" value="1"/>
</dbReference>
<evidence type="ECO:0000313" key="6">
    <source>
        <dbReference type="EMBL" id="QOL32084.1"/>
    </source>
</evidence>
<dbReference type="NCBIfam" id="NF033745">
    <property type="entry name" value="class_C_sortase"/>
    <property type="match status" value="1"/>
</dbReference>
<evidence type="ECO:0000256" key="2">
    <source>
        <dbReference type="PIRSR" id="PIRSR605754-1"/>
    </source>
</evidence>
<feature type="active site" description="Acyl-thioester intermediate" evidence="2">
    <location>
        <position position="358"/>
    </location>
</feature>
<evidence type="ECO:0000256" key="4">
    <source>
        <dbReference type="SAM" id="Phobius"/>
    </source>
</evidence>
<evidence type="ECO:0000313" key="5">
    <source>
        <dbReference type="EMBL" id="OZG69538.1"/>
    </source>
</evidence>
<feature type="region of interest" description="Disordered" evidence="3">
    <location>
        <begin position="212"/>
        <end position="232"/>
    </location>
</feature>
<keyword evidence="8" id="KW-1185">Reference proteome</keyword>
<proteinExistence type="predicted"/>
<dbReference type="SUPFAM" id="SSF63817">
    <property type="entry name" value="Sortase"/>
    <property type="match status" value="1"/>
</dbReference>
<dbReference type="GO" id="GO:0016787">
    <property type="term" value="F:hydrolase activity"/>
    <property type="evidence" value="ECO:0007669"/>
    <property type="project" value="UniProtKB-KW"/>
</dbReference>
<dbReference type="Gene3D" id="2.40.260.10">
    <property type="entry name" value="Sortase"/>
    <property type="match status" value="1"/>
</dbReference>
<dbReference type="Proteomes" id="UP000593943">
    <property type="component" value="Chromosome"/>
</dbReference>
<evidence type="ECO:0000313" key="7">
    <source>
        <dbReference type="Proteomes" id="UP000216057"/>
    </source>
</evidence>
<dbReference type="AlphaFoldDB" id="A0A261GDN9"/>
<name>A0A261GDN9_9BIFI</name>
<dbReference type="EMBL" id="CP062938">
    <property type="protein sequence ID" value="QOL32084.1"/>
    <property type="molecule type" value="Genomic_DNA"/>
</dbReference>
<accession>A0A261GDN9</accession>
<evidence type="ECO:0000313" key="8">
    <source>
        <dbReference type="Proteomes" id="UP000593943"/>
    </source>
</evidence>
<gene>
    <name evidence="6" type="ORF">BE0216_06115</name>
    <name evidence="5" type="ORF">BEUL_0130</name>
</gene>
<feature type="transmembrane region" description="Helical" evidence="4">
    <location>
        <begin position="392"/>
        <end position="413"/>
    </location>
</feature>
<sequence length="451" mass="48822">MLFFGRGKDRGCAESASASDADAVSLGSVGDDGAEDGVELSDFDESVDGSVDGSDRPLVNLAVVLGKKAAEARAAELAAKPVKNPVTPAKPVKPLSARARRRLPVVAAALPHAPLVWSWDDWRAVCGEDRRRARRAHARSGVWLVVALVLICSSLFIGLRPFALQAYNTLDSAYGARAFDEEVAQWPSEEQKAALEAAEAYNAELAASPQTELGEGADPFGDDPDVSRSQSDERYQSLLSLNGSGAMATIEIPSISVYLTIAHGTSDEVLTSRAGHLYGTSLPVGGESTNSVIAAHRGLPDKLMFTRVDELRSGDVMYIHVLGETLGYKVFDVQITDPDDTTYLTVEPGRDLLTLFTCTPYGVNTQRLIIRAERAVIPTMVPDAADAPGDPVLVGLLVFLLLALPLLVLLRVWSWLRERHLRPYPHPHHAAELWFDRRGPRRPRGPRPTPS</sequence>
<reference evidence="5 7" key="1">
    <citation type="journal article" date="2017" name="BMC Genomics">
        <title>Comparative genomic and phylogenomic analyses of the Bifidobacteriaceae family.</title>
        <authorList>
            <person name="Lugli G.A."/>
            <person name="Milani C."/>
            <person name="Turroni F."/>
            <person name="Duranti S."/>
            <person name="Mancabelli L."/>
            <person name="Mangifesta M."/>
            <person name="Ferrario C."/>
            <person name="Modesto M."/>
            <person name="Mattarelli P."/>
            <person name="Jiri K."/>
            <person name="van Sinderen D."/>
            <person name="Ventura M."/>
        </authorList>
    </citation>
    <scope>NUCLEOTIDE SEQUENCE [LARGE SCALE GENOMIC DNA]</scope>
    <source>
        <strain evidence="5 7">DSM 100216</strain>
    </source>
</reference>
<dbReference type="InterPro" id="IPR023365">
    <property type="entry name" value="Sortase_dom-sf"/>
</dbReference>
<keyword evidence="4" id="KW-0812">Transmembrane</keyword>
<dbReference type="CDD" id="cd05827">
    <property type="entry name" value="Sortase_C"/>
    <property type="match status" value="1"/>
</dbReference>